<keyword evidence="4" id="KW-1185">Reference proteome</keyword>
<feature type="compositionally biased region" description="Basic and acidic residues" evidence="1">
    <location>
        <begin position="719"/>
        <end position="728"/>
    </location>
</feature>
<feature type="compositionally biased region" description="Basic residues" evidence="1">
    <location>
        <begin position="811"/>
        <end position="822"/>
    </location>
</feature>
<feature type="compositionally biased region" description="Polar residues" evidence="1">
    <location>
        <begin position="542"/>
        <end position="557"/>
    </location>
</feature>
<feature type="region of interest" description="Disordered" evidence="1">
    <location>
        <begin position="795"/>
        <end position="822"/>
    </location>
</feature>
<feature type="region of interest" description="Disordered" evidence="1">
    <location>
        <begin position="1"/>
        <end position="71"/>
    </location>
</feature>
<feature type="compositionally biased region" description="Basic and acidic residues" evidence="1">
    <location>
        <begin position="13"/>
        <end position="30"/>
    </location>
</feature>
<feature type="compositionally biased region" description="Basic and acidic residues" evidence="1">
    <location>
        <begin position="329"/>
        <end position="345"/>
    </location>
</feature>
<gene>
    <name evidence="3" type="ORF">LTR84_004368</name>
</gene>
<evidence type="ECO:0000259" key="2">
    <source>
        <dbReference type="Pfam" id="PF10680"/>
    </source>
</evidence>
<reference evidence="3 4" key="1">
    <citation type="submission" date="2023-08" db="EMBL/GenBank/DDBJ databases">
        <title>Black Yeasts Isolated from many extreme environments.</title>
        <authorList>
            <person name="Coleine C."/>
            <person name="Stajich J.E."/>
            <person name="Selbmann L."/>
        </authorList>
    </citation>
    <scope>NUCLEOTIDE SEQUENCE [LARGE SCALE GENOMIC DNA]</scope>
    <source>
        <strain evidence="3 4">CCFEE 5792</strain>
    </source>
</reference>
<feature type="compositionally biased region" description="Low complexity" evidence="1">
    <location>
        <begin position="380"/>
        <end position="391"/>
    </location>
</feature>
<protein>
    <recommendedName>
        <fullName evidence="2">Rrn9 domain-containing protein</fullName>
    </recommendedName>
</protein>
<feature type="compositionally biased region" description="Basic and acidic residues" evidence="1">
    <location>
        <begin position="795"/>
        <end position="806"/>
    </location>
</feature>
<dbReference type="Pfam" id="PF10680">
    <property type="entry name" value="RRN9"/>
    <property type="match status" value="1"/>
</dbReference>
<feature type="region of interest" description="Disordered" evidence="1">
    <location>
        <begin position="468"/>
        <end position="585"/>
    </location>
</feature>
<evidence type="ECO:0000313" key="3">
    <source>
        <dbReference type="EMBL" id="KAK5049439.1"/>
    </source>
</evidence>
<organism evidence="3 4">
    <name type="scientific">Exophiala bonariae</name>
    <dbReference type="NCBI Taxonomy" id="1690606"/>
    <lineage>
        <taxon>Eukaryota</taxon>
        <taxon>Fungi</taxon>
        <taxon>Dikarya</taxon>
        <taxon>Ascomycota</taxon>
        <taxon>Pezizomycotina</taxon>
        <taxon>Eurotiomycetes</taxon>
        <taxon>Chaetothyriomycetidae</taxon>
        <taxon>Chaetothyriales</taxon>
        <taxon>Herpotrichiellaceae</taxon>
        <taxon>Exophiala</taxon>
    </lineage>
</organism>
<feature type="compositionally biased region" description="Basic and acidic residues" evidence="1">
    <location>
        <begin position="512"/>
        <end position="522"/>
    </location>
</feature>
<dbReference type="RefSeq" id="XP_064704484.1">
    <property type="nucleotide sequence ID" value="XM_064847945.1"/>
</dbReference>
<dbReference type="EMBL" id="JAVRRD010000019">
    <property type="protein sequence ID" value="KAK5049439.1"/>
    <property type="molecule type" value="Genomic_DNA"/>
</dbReference>
<sequence>MDSGSEFVESDEDVKVEQKSDNERVDHYGEEMQGDDDEVDPRELMTSPPPESSSHPQRQHHRQNFLKPETARDVLISSPSRDVKFYEAENAPSTGVTTTTMNTSIHPQRPHPNSYYTRPNRFFGPGVTWKSWTRAERDLAVSLDRTRAGDLSLHLCGAFALRRELGRAGSGRRGRPVKGKTDRNGKGKARDFGVDGDDEGEQYQRRGRGVEVDNHDEEEKTLENQTTSYALPKTWTAWPMPVQQVPRDELLSRMGGDGESTYRARPDLRPSAALEECLIATATRLARKRWGRRDWVQGEDGDDMGQREADEGGGVLGQQQQGTGQETADIGRESNDEENNNHGGEDDNSAQEQEAYQDDQDFDYPMFTSQPYASPPPSSSPLLPRRSVSPSDTDASSRIKNEQDSAPSTSPSPSPSPSSSSSDENHRPVPLADEAQARDLFMPSARHILSQLDGLLLALHKSRAAYAGKPIGKPRGRSVSQSQSQSASRNVSRTRDLARGRRRVRSRLSSTRTRDTSTKNDDADIDGEDDDEEDSEYRDEQGSPNSPSRTQHHNSSGELDLSMPSTPPPNTLSQQASQKRKRNQGAENLKLQLRDWSDVVGIAALAGWDPAVVARASERCARLFGENMLFRTFGEGDVEEKSAVELGNKNAKRAWYIEQLALDEESSEDLAERDGEGGRATIRRLRISTRCEHCVTARSRCLPPVVDGDEGEAEGEAEWGGKSEESRKSPFSGSVSCRRCTEQHLECSGIVVQDLKDEGDSGDYPPQWHERACPYKNCARHEIPFRKTYHLQRHLDSAHHAAERKQVQSKNRSRTRSRARDMRFRRRLHDPDTDLDMVMDSDDEYPTTATSTHEHHITIPSQDTILCPVYECKRHRVPFSRGAKLYSHVKRMHPDVDVVALKRLETSRRGERRGRPKGGGTGTGSQSRSQSRKQSRSGIESGDMMRTTRSASRIGTGIKTAEVGMNSGDESGE</sequence>
<feature type="compositionally biased region" description="Basic and acidic residues" evidence="1">
    <location>
        <begin position="202"/>
        <end position="222"/>
    </location>
</feature>
<proteinExistence type="predicted"/>
<feature type="compositionally biased region" description="Acidic residues" evidence="1">
    <location>
        <begin position="707"/>
        <end position="717"/>
    </location>
</feature>
<feature type="region of interest" description="Disordered" evidence="1">
    <location>
        <begin position="167"/>
        <end position="222"/>
    </location>
</feature>
<dbReference type="Proteomes" id="UP001358417">
    <property type="component" value="Unassembled WGS sequence"/>
</dbReference>
<feature type="region of interest" description="Disordered" evidence="1">
    <location>
        <begin position="903"/>
        <end position="973"/>
    </location>
</feature>
<feature type="compositionally biased region" description="Low complexity" evidence="1">
    <location>
        <begin position="94"/>
        <end position="103"/>
    </location>
</feature>
<evidence type="ECO:0000256" key="1">
    <source>
        <dbReference type="SAM" id="MobiDB-lite"/>
    </source>
</evidence>
<feature type="region of interest" description="Disordered" evidence="1">
    <location>
        <begin position="296"/>
        <end position="438"/>
    </location>
</feature>
<name>A0AAV9N4R2_9EURO</name>
<feature type="compositionally biased region" description="Basic and acidic residues" evidence="1">
    <location>
        <begin position="179"/>
        <end position="193"/>
    </location>
</feature>
<dbReference type="AlphaFoldDB" id="A0AAV9N4R2"/>
<accession>A0AAV9N4R2</accession>
<comment type="caution">
    <text evidence="3">The sequence shown here is derived from an EMBL/GenBank/DDBJ whole genome shotgun (WGS) entry which is preliminary data.</text>
</comment>
<dbReference type="GeneID" id="89972546"/>
<evidence type="ECO:0000313" key="4">
    <source>
        <dbReference type="Proteomes" id="UP001358417"/>
    </source>
</evidence>
<feature type="compositionally biased region" description="Acidic residues" evidence="1">
    <location>
        <begin position="523"/>
        <end position="537"/>
    </location>
</feature>
<feature type="region of interest" description="Disordered" evidence="1">
    <location>
        <begin position="94"/>
        <end position="118"/>
    </location>
</feature>
<feature type="compositionally biased region" description="Low complexity" evidence="1">
    <location>
        <begin position="477"/>
        <end position="491"/>
    </location>
</feature>
<dbReference type="InterPro" id="IPR019622">
    <property type="entry name" value="Rrn9_dom"/>
</dbReference>
<feature type="domain" description="Rrn9" evidence="2">
    <location>
        <begin position="143"/>
        <end position="249"/>
    </location>
</feature>
<feature type="region of interest" description="Disordered" evidence="1">
    <location>
        <begin position="706"/>
        <end position="734"/>
    </location>
</feature>